<sequence>MDAFLSSLDLPSIGELQNKKLMAEITVEELHKAISRLKANKAPGADGYPSEWYKAFRTQVTPVLLNCFNHTLRTGVAPQSWREAVISIIPKDGKDTKECSSYRPISILNVDYKLFASILAKRLESIIPELIDLDQTGFVSNTQTQDNLRRTLQVMDHITSGNISAMLVSLDAEKAFDSVGWEYLFRVLTRFGFKDGFIKCMKALYYSPTARIRINGHLSQSITLKRGTRQGCPLSPSLFALYIEPLAQAIRENSEIQGIMIGGEEHKTCMFADDVLLFITNPESSLPQLMTLLKAYNHYSG</sequence>
<dbReference type="PROSITE" id="PS50878">
    <property type="entry name" value="RT_POL"/>
    <property type="match status" value="1"/>
</dbReference>
<protein>
    <recommendedName>
        <fullName evidence="1">Reverse transcriptase domain-containing protein</fullName>
    </recommendedName>
</protein>
<accession>A0A3B4EY79</accession>
<dbReference type="Ensembl" id="ENSPNYT00000003235.1">
    <property type="protein sequence ID" value="ENSPNYP00000003150.1"/>
    <property type="gene ID" value="ENSPNYG00000002466.1"/>
</dbReference>
<dbReference type="InterPro" id="IPR043502">
    <property type="entry name" value="DNA/RNA_pol_sf"/>
</dbReference>
<dbReference type="CDD" id="cd01650">
    <property type="entry name" value="RT_nLTR_like"/>
    <property type="match status" value="1"/>
</dbReference>
<dbReference type="InterPro" id="IPR000477">
    <property type="entry name" value="RT_dom"/>
</dbReference>
<dbReference type="STRING" id="303518.ENSPNYP00000003150"/>
<evidence type="ECO:0000259" key="1">
    <source>
        <dbReference type="PROSITE" id="PS50878"/>
    </source>
</evidence>
<dbReference type="Pfam" id="PF00078">
    <property type="entry name" value="RVT_1"/>
    <property type="match status" value="1"/>
</dbReference>
<dbReference type="SUPFAM" id="SSF56672">
    <property type="entry name" value="DNA/RNA polymerases"/>
    <property type="match status" value="1"/>
</dbReference>
<dbReference type="GeneTree" id="ENSGT00940000163630"/>
<proteinExistence type="predicted"/>
<name>A0A3B4EY79_9CICH</name>
<organism evidence="2">
    <name type="scientific">Pundamilia nyererei</name>
    <dbReference type="NCBI Taxonomy" id="303518"/>
    <lineage>
        <taxon>Eukaryota</taxon>
        <taxon>Metazoa</taxon>
        <taxon>Chordata</taxon>
        <taxon>Craniata</taxon>
        <taxon>Vertebrata</taxon>
        <taxon>Euteleostomi</taxon>
        <taxon>Actinopterygii</taxon>
        <taxon>Neopterygii</taxon>
        <taxon>Teleostei</taxon>
        <taxon>Neoteleostei</taxon>
        <taxon>Acanthomorphata</taxon>
        <taxon>Ovalentaria</taxon>
        <taxon>Cichlomorphae</taxon>
        <taxon>Cichliformes</taxon>
        <taxon>Cichlidae</taxon>
        <taxon>African cichlids</taxon>
        <taxon>Pseudocrenilabrinae</taxon>
        <taxon>Haplochromini</taxon>
        <taxon>Pundamilia</taxon>
    </lineage>
</organism>
<dbReference type="AlphaFoldDB" id="A0A3B4EY79"/>
<reference evidence="2" key="1">
    <citation type="submission" date="2023-09" db="UniProtKB">
        <authorList>
            <consortium name="Ensembl"/>
        </authorList>
    </citation>
    <scope>IDENTIFICATION</scope>
</reference>
<dbReference type="PANTHER" id="PTHR31635:SF196">
    <property type="entry name" value="REVERSE TRANSCRIPTASE DOMAIN-CONTAINING PROTEIN-RELATED"/>
    <property type="match status" value="1"/>
</dbReference>
<evidence type="ECO:0000313" key="2">
    <source>
        <dbReference type="Ensembl" id="ENSPNYP00000003150.1"/>
    </source>
</evidence>
<feature type="domain" description="Reverse transcriptase" evidence="1">
    <location>
        <begin position="70"/>
        <end position="301"/>
    </location>
</feature>
<dbReference type="PANTHER" id="PTHR31635">
    <property type="entry name" value="REVERSE TRANSCRIPTASE DOMAIN-CONTAINING PROTEIN-RELATED"/>
    <property type="match status" value="1"/>
</dbReference>